<organism evidence="1 2">
    <name type="scientific">Persea americana</name>
    <name type="common">Avocado</name>
    <dbReference type="NCBI Taxonomy" id="3435"/>
    <lineage>
        <taxon>Eukaryota</taxon>
        <taxon>Viridiplantae</taxon>
        <taxon>Streptophyta</taxon>
        <taxon>Embryophyta</taxon>
        <taxon>Tracheophyta</taxon>
        <taxon>Spermatophyta</taxon>
        <taxon>Magnoliopsida</taxon>
        <taxon>Magnoliidae</taxon>
        <taxon>Laurales</taxon>
        <taxon>Lauraceae</taxon>
        <taxon>Persea</taxon>
    </lineage>
</organism>
<comment type="caution">
    <text evidence="1">The sequence shown here is derived from an EMBL/GenBank/DDBJ whole genome shotgun (WGS) entry which is preliminary data.</text>
</comment>
<sequence length="317" mass="35852">MGVTGLFQFDADGFLAHPAYDIIYVIGTGFRNIGYWSNSSGLSIVPPEMLNMKPKNSSSLHQRLSSVIWPGDTTTKTSREFDAVVGDITITRNRTKIADFTQPFIESGLVIVAPVKLLNSNAWAFLRPFTLELWCVTAAFFLTIGAVVWILEHRLNDEFRGPPKGQVVTILWFSFSTMFFAHNELPYVQMFLSRQCHFKITGQEFTKSGWGFAFPRDSPLAVEMSAAILELADSGDLQRIRDKWLTRIGCSPDSTELESNQLHLKSFLGLFLICGLVCFMALIVHFVLIVRQFRRHVPNEPDQSSQGISHSRHLQRF</sequence>
<evidence type="ECO:0000313" key="2">
    <source>
        <dbReference type="Proteomes" id="UP001234297"/>
    </source>
</evidence>
<dbReference type="Proteomes" id="UP001234297">
    <property type="component" value="Chromosome 11"/>
</dbReference>
<accession>A0ACC2KWJ9</accession>
<gene>
    <name evidence="1" type="ORF">MRB53_034176</name>
</gene>
<protein>
    <submittedName>
        <fullName evidence="1">Uncharacterized protein</fullName>
    </submittedName>
</protein>
<keyword evidence="2" id="KW-1185">Reference proteome</keyword>
<name>A0ACC2KWJ9_PERAE</name>
<evidence type="ECO:0000313" key="1">
    <source>
        <dbReference type="EMBL" id="KAJ8625646.1"/>
    </source>
</evidence>
<reference evidence="1 2" key="1">
    <citation type="journal article" date="2022" name="Hortic Res">
        <title>A haplotype resolved chromosomal level avocado genome allows analysis of novel avocado genes.</title>
        <authorList>
            <person name="Nath O."/>
            <person name="Fletcher S.J."/>
            <person name="Hayward A."/>
            <person name="Shaw L.M."/>
            <person name="Masouleh A.K."/>
            <person name="Furtado A."/>
            <person name="Henry R.J."/>
            <person name="Mitter N."/>
        </authorList>
    </citation>
    <scope>NUCLEOTIDE SEQUENCE [LARGE SCALE GENOMIC DNA]</scope>
    <source>
        <strain evidence="2">cv. Hass</strain>
    </source>
</reference>
<dbReference type="EMBL" id="CM056819">
    <property type="protein sequence ID" value="KAJ8625646.1"/>
    <property type="molecule type" value="Genomic_DNA"/>
</dbReference>
<proteinExistence type="predicted"/>